<feature type="compositionally biased region" description="Basic and acidic residues" evidence="1">
    <location>
        <begin position="32"/>
        <end position="43"/>
    </location>
</feature>
<evidence type="ECO:0000256" key="1">
    <source>
        <dbReference type="SAM" id="MobiDB-lite"/>
    </source>
</evidence>
<gene>
    <name evidence="2" type="ORF">BRAPAZ1V2_A02P28600.2</name>
</gene>
<dbReference type="Gramene" id="A02p28600.2_BraZ1">
    <property type="protein sequence ID" value="A02p28600.2_BraZ1.CDS"/>
    <property type="gene ID" value="A02g28600.2_BraZ1"/>
</dbReference>
<dbReference type="AlphaFoldDB" id="A0A8D9H700"/>
<feature type="region of interest" description="Disordered" evidence="1">
    <location>
        <begin position="1"/>
        <end position="43"/>
    </location>
</feature>
<dbReference type="Proteomes" id="UP000694005">
    <property type="component" value="Chromosome A02"/>
</dbReference>
<organism evidence="2 3">
    <name type="scientific">Brassica campestris</name>
    <name type="common">Field mustard</name>
    <dbReference type="NCBI Taxonomy" id="3711"/>
    <lineage>
        <taxon>Eukaryota</taxon>
        <taxon>Viridiplantae</taxon>
        <taxon>Streptophyta</taxon>
        <taxon>Embryophyta</taxon>
        <taxon>Tracheophyta</taxon>
        <taxon>Spermatophyta</taxon>
        <taxon>Magnoliopsida</taxon>
        <taxon>eudicotyledons</taxon>
        <taxon>Gunneridae</taxon>
        <taxon>Pentapetalae</taxon>
        <taxon>rosids</taxon>
        <taxon>malvids</taxon>
        <taxon>Brassicales</taxon>
        <taxon>Brassicaceae</taxon>
        <taxon>Brassiceae</taxon>
        <taxon>Brassica</taxon>
    </lineage>
</organism>
<reference evidence="2 3" key="1">
    <citation type="submission" date="2021-07" db="EMBL/GenBank/DDBJ databases">
        <authorList>
            <consortium name="Genoscope - CEA"/>
            <person name="William W."/>
        </authorList>
    </citation>
    <scope>NUCLEOTIDE SEQUENCE [LARGE SCALE GENOMIC DNA]</scope>
</reference>
<accession>A0A8D9H700</accession>
<name>A0A8D9H700_BRACM</name>
<dbReference type="EMBL" id="LS974618">
    <property type="protein sequence ID" value="CAG7893908.1"/>
    <property type="molecule type" value="Genomic_DNA"/>
</dbReference>
<proteinExistence type="predicted"/>
<protein>
    <submittedName>
        <fullName evidence="2">Uncharacterized protein</fullName>
    </submittedName>
</protein>
<evidence type="ECO:0000313" key="2">
    <source>
        <dbReference type="EMBL" id="CAG7893908.1"/>
    </source>
</evidence>
<sequence length="110" mass="12521">MSRCGVKPRPHWITTEFGGKGAHHADGSQSSYERRPGVAERAEEARGGHYIKVDQLIPPKTRCDCLGSSHSSSLRSIFFCINRFQILMWCISNLHTWVLHNHLKVQNIHT</sequence>
<feature type="compositionally biased region" description="Basic residues" evidence="1">
    <location>
        <begin position="1"/>
        <end position="10"/>
    </location>
</feature>
<evidence type="ECO:0000313" key="3">
    <source>
        <dbReference type="Proteomes" id="UP000694005"/>
    </source>
</evidence>